<dbReference type="SUPFAM" id="SSF56219">
    <property type="entry name" value="DNase I-like"/>
    <property type="match status" value="1"/>
</dbReference>
<dbReference type="AlphaFoldDB" id="A0A2S2QVE3"/>
<keyword evidence="1" id="KW-0808">Transferase</keyword>
<reference evidence="1" key="1">
    <citation type="submission" date="2018-04" db="EMBL/GenBank/DDBJ databases">
        <title>Transcriptome assembly of Sipha flava.</title>
        <authorList>
            <person name="Scully E.D."/>
            <person name="Geib S.M."/>
            <person name="Palmer N.A."/>
            <person name="Koch K."/>
            <person name="Bradshaw J."/>
            <person name="Heng-Moss T."/>
            <person name="Sarath G."/>
        </authorList>
    </citation>
    <scope>NUCLEOTIDE SEQUENCE</scope>
</reference>
<keyword evidence="1" id="KW-0548">Nucleotidyltransferase</keyword>
<gene>
    <name evidence="1" type="primary">pol_51</name>
    <name evidence="1" type="ORF">g.149421</name>
</gene>
<dbReference type="EMBL" id="GGMS01012481">
    <property type="protein sequence ID" value="MBY81684.1"/>
    <property type="molecule type" value="Transcribed_RNA"/>
</dbReference>
<protein>
    <submittedName>
        <fullName evidence="1">RNA-directed DNA polymerase from mobile element jockey</fullName>
    </submittedName>
</protein>
<proteinExistence type="predicted"/>
<name>A0A2S2QVE3_9HEMI</name>
<dbReference type="InterPro" id="IPR036691">
    <property type="entry name" value="Endo/exonu/phosph_ase_sf"/>
</dbReference>
<sequence length="103" mass="11426">MISLIRRFSTENVLLSFIFNLLDLALISETHFTTNTKFSIPGYNIITSNHPDNTSHAGAAIIIKPSLLYTTIPNIQENYLQAAILSIKLNHIPITIAATYCPP</sequence>
<keyword evidence="1" id="KW-0695">RNA-directed DNA polymerase</keyword>
<dbReference type="Gene3D" id="3.60.10.10">
    <property type="entry name" value="Endonuclease/exonuclease/phosphatase"/>
    <property type="match status" value="1"/>
</dbReference>
<dbReference type="GO" id="GO:0003964">
    <property type="term" value="F:RNA-directed DNA polymerase activity"/>
    <property type="evidence" value="ECO:0007669"/>
    <property type="project" value="UniProtKB-KW"/>
</dbReference>
<organism evidence="1">
    <name type="scientific">Sipha flava</name>
    <name type="common">yellow sugarcane aphid</name>
    <dbReference type="NCBI Taxonomy" id="143950"/>
    <lineage>
        <taxon>Eukaryota</taxon>
        <taxon>Metazoa</taxon>
        <taxon>Ecdysozoa</taxon>
        <taxon>Arthropoda</taxon>
        <taxon>Hexapoda</taxon>
        <taxon>Insecta</taxon>
        <taxon>Pterygota</taxon>
        <taxon>Neoptera</taxon>
        <taxon>Paraneoptera</taxon>
        <taxon>Hemiptera</taxon>
        <taxon>Sternorrhyncha</taxon>
        <taxon>Aphidomorpha</taxon>
        <taxon>Aphidoidea</taxon>
        <taxon>Aphididae</taxon>
        <taxon>Sipha</taxon>
    </lineage>
</organism>
<evidence type="ECO:0000313" key="1">
    <source>
        <dbReference type="EMBL" id="MBY81684.1"/>
    </source>
</evidence>
<accession>A0A2S2QVE3</accession>